<accession>A0A7R9LG58</accession>
<feature type="signal peptide" evidence="1">
    <location>
        <begin position="1"/>
        <end position="26"/>
    </location>
</feature>
<keyword evidence="1" id="KW-0732">Signal</keyword>
<evidence type="ECO:0008006" key="4">
    <source>
        <dbReference type="Google" id="ProtNLM"/>
    </source>
</evidence>
<keyword evidence="3" id="KW-1185">Reference proteome</keyword>
<feature type="chain" id="PRO_5036403496" description="Secreted protein" evidence="1">
    <location>
        <begin position="27"/>
        <end position="76"/>
    </location>
</feature>
<dbReference type="AlphaFoldDB" id="A0A7R9LG58"/>
<dbReference type="Proteomes" id="UP000728032">
    <property type="component" value="Unassembled WGS sequence"/>
</dbReference>
<gene>
    <name evidence="2" type="ORF">ONB1V03_LOCUS2457</name>
</gene>
<evidence type="ECO:0000313" key="2">
    <source>
        <dbReference type="EMBL" id="CAD7640247.1"/>
    </source>
</evidence>
<dbReference type="EMBL" id="OC915394">
    <property type="protein sequence ID" value="CAD7640247.1"/>
    <property type="molecule type" value="Genomic_DNA"/>
</dbReference>
<reference evidence="2" key="1">
    <citation type="submission" date="2020-11" db="EMBL/GenBank/DDBJ databases">
        <authorList>
            <person name="Tran Van P."/>
        </authorList>
    </citation>
    <scope>NUCLEOTIDE SEQUENCE</scope>
</reference>
<protein>
    <recommendedName>
        <fullName evidence="4">Secreted protein</fullName>
    </recommendedName>
</protein>
<name>A0A7R9LG58_9ACAR</name>
<evidence type="ECO:0000256" key="1">
    <source>
        <dbReference type="SAM" id="SignalP"/>
    </source>
</evidence>
<dbReference type="EMBL" id="CAJPVJ010000569">
    <property type="protein sequence ID" value="CAG2162869.1"/>
    <property type="molecule type" value="Genomic_DNA"/>
</dbReference>
<proteinExistence type="predicted"/>
<sequence>MNVDILVTRFAAFAAILLVLVHMCGQTCEVSPTTIALTLADRNQWLGLVGLLAQSTHRAMASKQWVNDLKRKNSTK</sequence>
<evidence type="ECO:0000313" key="3">
    <source>
        <dbReference type="Proteomes" id="UP000728032"/>
    </source>
</evidence>
<organism evidence="2">
    <name type="scientific">Oppiella nova</name>
    <dbReference type="NCBI Taxonomy" id="334625"/>
    <lineage>
        <taxon>Eukaryota</taxon>
        <taxon>Metazoa</taxon>
        <taxon>Ecdysozoa</taxon>
        <taxon>Arthropoda</taxon>
        <taxon>Chelicerata</taxon>
        <taxon>Arachnida</taxon>
        <taxon>Acari</taxon>
        <taxon>Acariformes</taxon>
        <taxon>Sarcoptiformes</taxon>
        <taxon>Oribatida</taxon>
        <taxon>Brachypylina</taxon>
        <taxon>Oppioidea</taxon>
        <taxon>Oppiidae</taxon>
        <taxon>Oppiella</taxon>
    </lineage>
</organism>